<dbReference type="OrthoDB" id="361717at2759"/>
<dbReference type="AlphaFoldDB" id="Q4U9R4"/>
<protein>
    <submittedName>
        <fullName evidence="3">Uncharacterized protein</fullName>
    </submittedName>
</protein>
<feature type="region of interest" description="Disordered" evidence="1">
    <location>
        <begin position="47"/>
        <end position="77"/>
    </location>
</feature>
<organism evidence="3 4">
    <name type="scientific">Theileria annulata</name>
    <dbReference type="NCBI Taxonomy" id="5874"/>
    <lineage>
        <taxon>Eukaryota</taxon>
        <taxon>Sar</taxon>
        <taxon>Alveolata</taxon>
        <taxon>Apicomplexa</taxon>
        <taxon>Aconoidasida</taxon>
        <taxon>Piroplasmida</taxon>
        <taxon>Theileriidae</taxon>
        <taxon>Theileria</taxon>
    </lineage>
</organism>
<dbReference type="eggNOG" id="ENOG502QXP6">
    <property type="taxonomic scope" value="Eukaryota"/>
</dbReference>
<name>Q4U9R4_THEAN</name>
<feature type="region of interest" description="Disordered" evidence="1">
    <location>
        <begin position="239"/>
        <end position="297"/>
    </location>
</feature>
<evidence type="ECO:0000256" key="2">
    <source>
        <dbReference type="SAM" id="Phobius"/>
    </source>
</evidence>
<feature type="transmembrane region" description="Helical" evidence="2">
    <location>
        <begin position="18"/>
        <end position="36"/>
    </location>
</feature>
<feature type="transmembrane region" description="Helical" evidence="2">
    <location>
        <begin position="344"/>
        <end position="365"/>
    </location>
</feature>
<dbReference type="OMA" id="KYLMLEA"/>
<dbReference type="Proteomes" id="UP000001950">
    <property type="component" value="Chromosome 4"/>
</dbReference>
<evidence type="ECO:0000313" key="3">
    <source>
        <dbReference type="EMBL" id="CAI76439.1"/>
    </source>
</evidence>
<dbReference type="VEuPathDB" id="PiroplasmaDB:TA08235"/>
<evidence type="ECO:0000313" key="4">
    <source>
        <dbReference type="Proteomes" id="UP000001950"/>
    </source>
</evidence>
<dbReference type="InParanoid" id="Q4U9R4"/>
<dbReference type="KEGG" id="tan:TA08235"/>
<keyword evidence="2" id="KW-0812">Transmembrane</keyword>
<reference evidence="3 4" key="1">
    <citation type="journal article" date="2005" name="Science">
        <title>Genome of the host-cell transforming parasite Theileria annulata compared with T. parva.</title>
        <authorList>
            <person name="Pain A."/>
            <person name="Renauld H."/>
            <person name="Berriman M."/>
            <person name="Murphy L."/>
            <person name="Yeats C.A."/>
            <person name="Weir W."/>
            <person name="Kerhornou A."/>
            <person name="Aslett M."/>
            <person name="Bishop R."/>
            <person name="Bouchier C."/>
            <person name="Cochet M."/>
            <person name="Coulson R.M.R."/>
            <person name="Cronin A."/>
            <person name="de Villiers E.P."/>
            <person name="Fraser A."/>
            <person name="Fosker N."/>
            <person name="Gardner M."/>
            <person name="Goble A."/>
            <person name="Griffiths-Jones S."/>
            <person name="Harris D.E."/>
            <person name="Katzer F."/>
            <person name="Larke N."/>
            <person name="Lord A."/>
            <person name="Maser P."/>
            <person name="McKellar S."/>
            <person name="Mooney P."/>
            <person name="Morton F."/>
            <person name="Nene V."/>
            <person name="O'Neil S."/>
            <person name="Price C."/>
            <person name="Quail M.A."/>
            <person name="Rabbinowitsch E."/>
            <person name="Rawlings N.D."/>
            <person name="Rutter S."/>
            <person name="Saunders D."/>
            <person name="Seeger K."/>
            <person name="Shah T."/>
            <person name="Squares R."/>
            <person name="Squares S."/>
            <person name="Tivey A."/>
            <person name="Walker A.R."/>
            <person name="Woodward J."/>
            <person name="Dobbelaere D.A.E."/>
            <person name="Langsley G."/>
            <person name="Rajandream M.A."/>
            <person name="McKeever D."/>
            <person name="Shiels B."/>
            <person name="Tait A."/>
            <person name="Barrell B.G."/>
            <person name="Hall N."/>
        </authorList>
    </citation>
    <scope>NUCLEOTIDE SEQUENCE [LARGE SCALE GENOMIC DNA]</scope>
    <source>
        <strain evidence="4">Ankara</strain>
    </source>
</reference>
<feature type="compositionally biased region" description="Acidic residues" evidence="1">
    <location>
        <begin position="254"/>
        <end position="266"/>
    </location>
</feature>
<dbReference type="GeneID" id="3863021"/>
<keyword evidence="4" id="KW-1185">Reference proteome</keyword>
<proteinExistence type="predicted"/>
<sequence length="386" mass="43128">MESDVESHDKIHNKKMRYLSSALLGLYLSLLLISAINTHRGTSFLNHSTSERDNQSLQSDELDAFESPEAGPRRGKGGVFSKVKDLFYSDGKTLHKTQNNVLLLSFEGFKNVRNKKVVDNTHLQVQKTSDLFTNNSEKGVLHFSTTMDKIGTKGNINRATLKLNKLFDAKTLGFTCPTNGVKLYLIDALNDDLKVKILKGPIKLEFKKNEVEVDVTNFFNDLKDDTTPPPVKGNLMQFLDLSVSGPPPPRGSPGDDDLEFDDETEDGGDKREDDNDENFFGKEGGNTEEGDEPSPLRGERVDKYLMLEADENCYFGFDMVDSKPKVRIETTKKLTTRLKQANKMAIGGVATAVALVVLGAVFVIIRSRRTDYSYFYDKQNETASLT</sequence>
<accession>Q4U9R4</accession>
<keyword evidence="2" id="KW-0472">Membrane</keyword>
<gene>
    <name evidence="3" type="ORF">TA08235</name>
</gene>
<evidence type="ECO:0000256" key="1">
    <source>
        <dbReference type="SAM" id="MobiDB-lite"/>
    </source>
</evidence>
<keyword evidence="2" id="KW-1133">Transmembrane helix</keyword>
<dbReference type="EMBL" id="CR940353">
    <property type="protein sequence ID" value="CAI76439.1"/>
    <property type="molecule type" value="Genomic_DNA"/>
</dbReference>
<dbReference type="RefSeq" id="XP_953064.1">
    <property type="nucleotide sequence ID" value="XM_947971.1"/>
</dbReference>